<accession>A0ABX2ETK9</accession>
<evidence type="ECO:0000256" key="2">
    <source>
        <dbReference type="ARBA" id="ARBA00022801"/>
    </source>
</evidence>
<feature type="domain" description="Fibronectin type-III" evidence="4">
    <location>
        <begin position="333"/>
        <end position="419"/>
    </location>
</feature>
<feature type="chain" id="PRO_5046364759" evidence="3">
    <location>
        <begin position="22"/>
        <end position="477"/>
    </location>
</feature>
<evidence type="ECO:0000256" key="1">
    <source>
        <dbReference type="ARBA" id="ARBA00022729"/>
    </source>
</evidence>
<dbReference type="CDD" id="cd00063">
    <property type="entry name" value="FN3"/>
    <property type="match status" value="1"/>
</dbReference>
<dbReference type="InterPro" id="IPR036116">
    <property type="entry name" value="FN3_sf"/>
</dbReference>
<dbReference type="Gene3D" id="2.60.40.10">
    <property type="entry name" value="Immunoglobulins"/>
    <property type="match status" value="1"/>
</dbReference>
<keyword evidence="2" id="KW-0378">Hydrolase</keyword>
<dbReference type="InterPro" id="IPR013783">
    <property type="entry name" value="Ig-like_fold"/>
</dbReference>
<dbReference type="PROSITE" id="PS50853">
    <property type="entry name" value="FN3"/>
    <property type="match status" value="1"/>
</dbReference>
<dbReference type="SMART" id="SM00060">
    <property type="entry name" value="FN3"/>
    <property type="match status" value="1"/>
</dbReference>
<dbReference type="Proteomes" id="UP000737171">
    <property type="component" value="Unassembled WGS sequence"/>
</dbReference>
<evidence type="ECO:0000313" key="5">
    <source>
        <dbReference type="EMBL" id="NRF71879.1"/>
    </source>
</evidence>
<dbReference type="InterPro" id="IPR010126">
    <property type="entry name" value="Esterase_phb"/>
</dbReference>
<dbReference type="InterPro" id="IPR029058">
    <property type="entry name" value="AB_hydrolase_fold"/>
</dbReference>
<keyword evidence="1 3" id="KW-0732">Signal</keyword>
<evidence type="ECO:0000313" key="6">
    <source>
        <dbReference type="Proteomes" id="UP000737171"/>
    </source>
</evidence>
<dbReference type="PANTHER" id="PTHR42972">
    <property type="entry name" value="TOL-PAL SYSTEM PROTEIN TOLB"/>
    <property type="match status" value="1"/>
</dbReference>
<dbReference type="RefSeq" id="WP_173133999.1">
    <property type="nucleotide sequence ID" value="NZ_JABRWJ010000015.1"/>
</dbReference>
<protein>
    <submittedName>
        <fullName evidence="5">Fibronectin type III domain-containing protein</fullName>
    </submittedName>
</protein>
<gene>
    <name evidence="5" type="ORF">HLB44_33320</name>
</gene>
<sequence length="477" mass="50104">MRRSCVWRAGLLLLVCSAVQGAPLPQLVIDTSKTTVSGLSSGGYMAVQLHVAYSATFKHGAAAIAGGPFYCAEGSVTHATGRCMAHNTSIPVSTLVNTTNSWAGSGWLDPVSNLQNSKVYLFSGALDSKVTPPVMDDLKTYYQSFVPAANIVYRKDVAAEHAMVTDDYGNGCSTLGAPYISDCNFDLAGTLLQHLYGALNPRNNGTLGGSFVEYEQTPYVSGHGMATTGWVYVPQACAAGQSCRLHVVLHGCKQNTADVGQQYVRNTGYNRWADSNNIVMLYPQTSLAATNSCWDWWGYDSANYAKKSGPQMVAVKAMVDRVSSGTPPSNLPAPTGVGTSGATNTSMTIVWNAVTGATGYNVYRGATKANGAPVAATTFNDTGLSPGTTYQWTVKAVDGNGAEGPASAPPASGTTTGSAATCFTASNYAHTTAGRAYALWGWTYANGSNQSMGLWNIYTTTTLKQTGSNHYVIGTCP</sequence>
<reference evidence="5 6" key="1">
    <citation type="submission" date="2020-05" db="EMBL/GenBank/DDBJ databases">
        <title>Aquincola sp. isolate from soil.</title>
        <authorList>
            <person name="Han J."/>
            <person name="Kim D.-U."/>
        </authorList>
    </citation>
    <scope>NUCLEOTIDE SEQUENCE [LARGE SCALE GENOMIC DNA]</scope>
    <source>
        <strain evidence="5 6">S2</strain>
    </source>
</reference>
<name>A0ABX2ETK9_9BURK</name>
<dbReference type="Gene3D" id="3.40.50.1820">
    <property type="entry name" value="alpha/beta hydrolase"/>
    <property type="match status" value="2"/>
</dbReference>
<evidence type="ECO:0000259" key="4">
    <source>
        <dbReference type="PROSITE" id="PS50853"/>
    </source>
</evidence>
<feature type="signal peptide" evidence="3">
    <location>
        <begin position="1"/>
        <end position="21"/>
    </location>
</feature>
<dbReference type="Pfam" id="PF10503">
    <property type="entry name" value="Esterase_PHB"/>
    <property type="match status" value="1"/>
</dbReference>
<dbReference type="SUPFAM" id="SSF49265">
    <property type="entry name" value="Fibronectin type III"/>
    <property type="match status" value="1"/>
</dbReference>
<dbReference type="Pfam" id="PF00041">
    <property type="entry name" value="fn3"/>
    <property type="match status" value="1"/>
</dbReference>
<dbReference type="InterPro" id="IPR003961">
    <property type="entry name" value="FN3_dom"/>
</dbReference>
<proteinExistence type="predicted"/>
<evidence type="ECO:0000256" key="3">
    <source>
        <dbReference type="SAM" id="SignalP"/>
    </source>
</evidence>
<comment type="caution">
    <text evidence="5">The sequence shown here is derived from an EMBL/GenBank/DDBJ whole genome shotgun (WGS) entry which is preliminary data.</text>
</comment>
<keyword evidence="6" id="KW-1185">Reference proteome</keyword>
<organism evidence="5 6">
    <name type="scientific">Pseudaquabacterium terrae</name>
    <dbReference type="NCBI Taxonomy" id="2732868"/>
    <lineage>
        <taxon>Bacteria</taxon>
        <taxon>Pseudomonadati</taxon>
        <taxon>Pseudomonadota</taxon>
        <taxon>Betaproteobacteria</taxon>
        <taxon>Burkholderiales</taxon>
        <taxon>Sphaerotilaceae</taxon>
        <taxon>Pseudaquabacterium</taxon>
    </lineage>
</organism>
<dbReference type="SUPFAM" id="SSF53474">
    <property type="entry name" value="alpha/beta-Hydrolases"/>
    <property type="match status" value="1"/>
</dbReference>
<dbReference type="EMBL" id="JABRWJ010000015">
    <property type="protein sequence ID" value="NRF71879.1"/>
    <property type="molecule type" value="Genomic_DNA"/>
</dbReference>
<dbReference type="PANTHER" id="PTHR42972:SF8">
    <property type="entry name" value="POLYHYDROXYBUTYRATE DEPOLYMERASE"/>
    <property type="match status" value="1"/>
</dbReference>